<comment type="caution">
    <text evidence="10">The sequence shown here is derived from an EMBL/GenBank/DDBJ whole genome shotgun (WGS) entry which is preliminary data.</text>
</comment>
<evidence type="ECO:0000256" key="7">
    <source>
        <dbReference type="ARBA" id="ARBA00047899"/>
    </source>
</evidence>
<dbReference type="SUPFAM" id="SSF56112">
    <property type="entry name" value="Protein kinase-like (PK-like)"/>
    <property type="match status" value="1"/>
</dbReference>
<dbReference type="Gene3D" id="3.30.310.80">
    <property type="entry name" value="Kinase associated domain 1, KA1"/>
    <property type="match status" value="1"/>
</dbReference>
<evidence type="ECO:0000259" key="9">
    <source>
        <dbReference type="PROSITE" id="PS50011"/>
    </source>
</evidence>
<dbReference type="InterPro" id="IPR000719">
    <property type="entry name" value="Prot_kinase_dom"/>
</dbReference>
<reference evidence="10 11" key="1">
    <citation type="submission" date="2020-04" db="EMBL/GenBank/DDBJ databases">
        <authorList>
            <person name="Alioto T."/>
            <person name="Alioto T."/>
            <person name="Gomez Garrido J."/>
        </authorList>
    </citation>
    <scope>NUCLEOTIDE SEQUENCE [LARGE SCALE GENOMIC DNA]</scope>
</reference>
<comment type="catalytic activity">
    <reaction evidence="7">
        <text>L-threonyl-[protein] + ATP = O-phospho-L-threonyl-[protein] + ADP + H(+)</text>
        <dbReference type="Rhea" id="RHEA:46608"/>
        <dbReference type="Rhea" id="RHEA-COMP:11060"/>
        <dbReference type="Rhea" id="RHEA-COMP:11605"/>
        <dbReference type="ChEBI" id="CHEBI:15378"/>
        <dbReference type="ChEBI" id="CHEBI:30013"/>
        <dbReference type="ChEBI" id="CHEBI:30616"/>
        <dbReference type="ChEBI" id="CHEBI:61977"/>
        <dbReference type="ChEBI" id="CHEBI:456216"/>
        <dbReference type="EC" id="2.7.11.1"/>
    </reaction>
</comment>
<dbReference type="Pfam" id="PF00069">
    <property type="entry name" value="Pkinase"/>
    <property type="match status" value="1"/>
</dbReference>
<evidence type="ECO:0000313" key="11">
    <source>
        <dbReference type="Proteomes" id="UP000494165"/>
    </source>
</evidence>
<dbReference type="PROSITE" id="PS50011">
    <property type="entry name" value="PROTEIN_KINASE_DOM"/>
    <property type="match status" value="1"/>
</dbReference>
<evidence type="ECO:0000256" key="6">
    <source>
        <dbReference type="ARBA" id="ARBA00022840"/>
    </source>
</evidence>
<dbReference type="EMBL" id="CADEPI010000009">
    <property type="protein sequence ID" value="CAB3362593.1"/>
    <property type="molecule type" value="Genomic_DNA"/>
</dbReference>
<keyword evidence="2" id="KW-0723">Serine/threonine-protein kinase</keyword>
<protein>
    <recommendedName>
        <fullName evidence="1">non-specific serine/threonine protein kinase</fullName>
        <ecNumber evidence="1">2.7.11.1</ecNumber>
    </recommendedName>
</protein>
<name>A0A8S1C054_9INSE</name>
<evidence type="ECO:0000256" key="2">
    <source>
        <dbReference type="ARBA" id="ARBA00022527"/>
    </source>
</evidence>
<evidence type="ECO:0000256" key="3">
    <source>
        <dbReference type="ARBA" id="ARBA00022679"/>
    </source>
</evidence>
<dbReference type="PANTHER" id="PTHR43895">
    <property type="entry name" value="CALCIUM/CALMODULIN-DEPENDENT PROTEIN KINASE KINASE-RELATED"/>
    <property type="match status" value="1"/>
</dbReference>
<evidence type="ECO:0000256" key="1">
    <source>
        <dbReference type="ARBA" id="ARBA00012513"/>
    </source>
</evidence>
<dbReference type="OrthoDB" id="539158at2759"/>
<dbReference type="SMART" id="SM00220">
    <property type="entry name" value="S_TKc"/>
    <property type="match status" value="1"/>
</dbReference>
<keyword evidence="3" id="KW-0808">Transferase</keyword>
<dbReference type="GO" id="GO:0004674">
    <property type="term" value="F:protein serine/threonine kinase activity"/>
    <property type="evidence" value="ECO:0007669"/>
    <property type="project" value="UniProtKB-KW"/>
</dbReference>
<dbReference type="GO" id="GO:0035861">
    <property type="term" value="C:site of double-strand break"/>
    <property type="evidence" value="ECO:0007669"/>
    <property type="project" value="TreeGrafter"/>
</dbReference>
<dbReference type="PROSITE" id="PS00108">
    <property type="entry name" value="PROTEIN_KINASE_ST"/>
    <property type="match status" value="1"/>
</dbReference>
<dbReference type="Proteomes" id="UP000494165">
    <property type="component" value="Unassembled WGS sequence"/>
</dbReference>
<gene>
    <name evidence="10" type="ORF">CLODIP_2_CD14394</name>
</gene>
<dbReference type="Gene3D" id="1.10.510.10">
    <property type="entry name" value="Transferase(Phosphotransferase) domain 1"/>
    <property type="match status" value="1"/>
</dbReference>
<dbReference type="GO" id="GO:0007095">
    <property type="term" value="P:mitotic G2 DNA damage checkpoint signaling"/>
    <property type="evidence" value="ECO:0007669"/>
    <property type="project" value="TreeGrafter"/>
</dbReference>
<sequence length="373" mass="42016">MLRAIKEKMCDYIFLEFAPGGELFDRIDPDRGMPARIAQKFFTELISGVEYLHSVGVAHRDLKPENLLLDGNDRLKICDFGLATIYRLNEVLLKPYNAQPADVWSCGIVLVAMLTGELPWDMPNIECPEYVAWKNGNNSLSPWTKIDNMALSLLRKILAPLPSNRITIEKIKEHRWMQKTLPEVDPSAQSRLPKRLCLDSDDDLRLCLSQPAPVGTSATQTGNLPPETGGCCFSQPPVLDDLLLSTQLHSTQSTCSQTSYQKLVKRMTRFFVKTSFDETLTALKELLENKGYSFKVNPMSEVTVTTVDKRKMHLVFKACPFEMDGKILLDFRLSRGCGLEFKRIFVQIKNSLSSIIMKGPVTWPIAIATNSVP</sequence>
<keyword evidence="5" id="KW-0418">Kinase</keyword>
<keyword evidence="6" id="KW-0067">ATP-binding</keyword>
<accession>A0A8S1C054</accession>
<dbReference type="GO" id="GO:0005524">
    <property type="term" value="F:ATP binding"/>
    <property type="evidence" value="ECO:0007669"/>
    <property type="project" value="UniProtKB-KW"/>
</dbReference>
<proteinExistence type="predicted"/>
<dbReference type="AlphaFoldDB" id="A0A8S1C054"/>
<keyword evidence="4" id="KW-0547">Nucleotide-binding</keyword>
<dbReference type="GO" id="GO:0005737">
    <property type="term" value="C:cytoplasm"/>
    <property type="evidence" value="ECO:0007669"/>
    <property type="project" value="TreeGrafter"/>
</dbReference>
<evidence type="ECO:0000256" key="8">
    <source>
        <dbReference type="ARBA" id="ARBA00048679"/>
    </source>
</evidence>
<evidence type="ECO:0000256" key="5">
    <source>
        <dbReference type="ARBA" id="ARBA00022777"/>
    </source>
</evidence>
<organism evidence="10 11">
    <name type="scientific">Cloeon dipterum</name>
    <dbReference type="NCBI Taxonomy" id="197152"/>
    <lineage>
        <taxon>Eukaryota</taxon>
        <taxon>Metazoa</taxon>
        <taxon>Ecdysozoa</taxon>
        <taxon>Arthropoda</taxon>
        <taxon>Hexapoda</taxon>
        <taxon>Insecta</taxon>
        <taxon>Pterygota</taxon>
        <taxon>Palaeoptera</taxon>
        <taxon>Ephemeroptera</taxon>
        <taxon>Pisciforma</taxon>
        <taxon>Baetidae</taxon>
        <taxon>Cloeon</taxon>
    </lineage>
</organism>
<feature type="domain" description="Protein kinase" evidence="9">
    <location>
        <begin position="1"/>
        <end position="177"/>
    </location>
</feature>
<dbReference type="EC" id="2.7.11.1" evidence="1"/>
<comment type="catalytic activity">
    <reaction evidence="8">
        <text>L-seryl-[protein] + ATP = O-phospho-L-seryl-[protein] + ADP + H(+)</text>
        <dbReference type="Rhea" id="RHEA:17989"/>
        <dbReference type="Rhea" id="RHEA-COMP:9863"/>
        <dbReference type="Rhea" id="RHEA-COMP:11604"/>
        <dbReference type="ChEBI" id="CHEBI:15378"/>
        <dbReference type="ChEBI" id="CHEBI:29999"/>
        <dbReference type="ChEBI" id="CHEBI:30616"/>
        <dbReference type="ChEBI" id="CHEBI:83421"/>
        <dbReference type="ChEBI" id="CHEBI:456216"/>
        <dbReference type="EC" id="2.7.11.1"/>
    </reaction>
</comment>
<dbReference type="InterPro" id="IPR011009">
    <property type="entry name" value="Kinase-like_dom_sf"/>
</dbReference>
<evidence type="ECO:0000256" key="4">
    <source>
        <dbReference type="ARBA" id="ARBA00022741"/>
    </source>
</evidence>
<dbReference type="GO" id="GO:0005634">
    <property type="term" value="C:nucleus"/>
    <property type="evidence" value="ECO:0007669"/>
    <property type="project" value="TreeGrafter"/>
</dbReference>
<dbReference type="PANTHER" id="PTHR43895:SF32">
    <property type="entry name" value="SERINE_THREONINE-PROTEIN KINASE CHK1"/>
    <property type="match status" value="1"/>
</dbReference>
<evidence type="ECO:0000313" key="10">
    <source>
        <dbReference type="EMBL" id="CAB3362593.1"/>
    </source>
</evidence>
<dbReference type="InterPro" id="IPR008271">
    <property type="entry name" value="Ser/Thr_kinase_AS"/>
</dbReference>
<keyword evidence="11" id="KW-1185">Reference proteome</keyword>